<dbReference type="Proteomes" id="UP000281647">
    <property type="component" value="Unassembled WGS sequence"/>
</dbReference>
<dbReference type="AlphaFoldDB" id="A0A432VAD4"/>
<accession>A0A432VAD4</accession>
<sequence>MTPTNTAAWSPWGRQPLAANDNLPRVVAFTGVAGSGKSTAADYLTSKGYTRIKFAGPLKAMCRAVGLSDEHIEGDLKERPLDWLQGKSPRQFMQRLGTEFGRDCIGPHFWVGLWERAALEVLDEGGRVVCDDCRFANEADAVRKLGGVVVRLAGRGGLAGGHASESVDWEADAMIGNHHGIDRLRENLDWVMREVAA</sequence>
<dbReference type="Pfam" id="PF21448">
    <property type="entry name" value="DNMK"/>
    <property type="match status" value="1"/>
</dbReference>
<keyword evidence="1" id="KW-0418">Kinase</keyword>
<reference evidence="1 2" key="1">
    <citation type="submission" date="2018-11" db="EMBL/GenBank/DDBJ databases">
        <title>Pseudaminobacter arsenicus sp. nov., an arsenic-resistant bacterium isolated from arsenic-rich aquifers.</title>
        <authorList>
            <person name="Mu Y."/>
        </authorList>
    </citation>
    <scope>NUCLEOTIDE SEQUENCE [LARGE SCALE GENOMIC DNA]</scope>
    <source>
        <strain evidence="1 2">CB3</strain>
    </source>
</reference>
<name>A0A432VAD4_9HYPH</name>
<keyword evidence="1" id="KW-0808">Transferase</keyword>
<evidence type="ECO:0000313" key="2">
    <source>
        <dbReference type="Proteomes" id="UP000281647"/>
    </source>
</evidence>
<protein>
    <submittedName>
        <fullName evidence="1">Deoxynucleotide monophosphate kinase</fullName>
    </submittedName>
</protein>
<dbReference type="OrthoDB" id="5401711at2"/>
<comment type="caution">
    <text evidence="1">The sequence shown here is derived from an EMBL/GenBank/DDBJ whole genome shotgun (WGS) entry which is preliminary data.</text>
</comment>
<organism evidence="1 2">
    <name type="scientific">Borborobacter arsenicus</name>
    <dbReference type="NCBI Taxonomy" id="1851146"/>
    <lineage>
        <taxon>Bacteria</taxon>
        <taxon>Pseudomonadati</taxon>
        <taxon>Pseudomonadota</taxon>
        <taxon>Alphaproteobacteria</taxon>
        <taxon>Hyphomicrobiales</taxon>
        <taxon>Phyllobacteriaceae</taxon>
        <taxon>Borborobacter</taxon>
    </lineage>
</organism>
<proteinExistence type="predicted"/>
<keyword evidence="2" id="KW-1185">Reference proteome</keyword>
<dbReference type="EMBL" id="RKST01000003">
    <property type="protein sequence ID" value="RUM99053.1"/>
    <property type="molecule type" value="Genomic_DNA"/>
</dbReference>
<dbReference type="RefSeq" id="WP_128624556.1">
    <property type="nucleotide sequence ID" value="NZ_ML133508.1"/>
</dbReference>
<evidence type="ECO:0000313" key="1">
    <source>
        <dbReference type="EMBL" id="RUM99053.1"/>
    </source>
</evidence>
<dbReference type="InterPro" id="IPR027417">
    <property type="entry name" value="P-loop_NTPase"/>
</dbReference>
<dbReference type="SUPFAM" id="SSF52540">
    <property type="entry name" value="P-loop containing nucleoside triphosphate hydrolases"/>
    <property type="match status" value="1"/>
</dbReference>
<dbReference type="InterPro" id="IPR048444">
    <property type="entry name" value="DNMK"/>
</dbReference>
<dbReference type="Gene3D" id="3.40.50.300">
    <property type="entry name" value="P-loop containing nucleotide triphosphate hydrolases"/>
    <property type="match status" value="1"/>
</dbReference>
<gene>
    <name evidence="1" type="ORF">EET67_05305</name>
</gene>
<dbReference type="GO" id="GO:0016301">
    <property type="term" value="F:kinase activity"/>
    <property type="evidence" value="ECO:0007669"/>
    <property type="project" value="UniProtKB-KW"/>
</dbReference>